<dbReference type="OrthoDB" id="7358859at2"/>
<dbReference type="EMBL" id="OCNJ01000005">
    <property type="protein sequence ID" value="SOD96543.1"/>
    <property type="molecule type" value="Genomic_DNA"/>
</dbReference>
<dbReference type="RefSeq" id="WP_097279762.1">
    <property type="nucleotide sequence ID" value="NZ_OCNJ01000005.1"/>
</dbReference>
<gene>
    <name evidence="2" type="ORF">SAMN05421508_105404</name>
</gene>
<proteinExistence type="predicted"/>
<keyword evidence="3" id="KW-1185">Reference proteome</keyword>
<dbReference type="InterPro" id="IPR009061">
    <property type="entry name" value="DNA-bd_dom_put_sf"/>
</dbReference>
<sequence length="89" mass="9931">MTNDYRHGNDIAVATAANDNNPLSDHLTQEQAAEILGVSVRTLQRLHASRRGPARIKIGRVIMYRVEAIREWLAANENGTVGRPSRRRG</sequence>
<dbReference type="Proteomes" id="UP000219621">
    <property type="component" value="Unassembled WGS sequence"/>
</dbReference>
<dbReference type="Gene3D" id="1.10.10.10">
    <property type="entry name" value="Winged helix-like DNA-binding domain superfamily/Winged helix DNA-binding domain"/>
    <property type="match status" value="1"/>
</dbReference>
<dbReference type="AlphaFoldDB" id="A0A286GLX8"/>
<evidence type="ECO:0000313" key="3">
    <source>
        <dbReference type="Proteomes" id="UP000219621"/>
    </source>
</evidence>
<evidence type="ECO:0000313" key="2">
    <source>
        <dbReference type="EMBL" id="SOD96543.1"/>
    </source>
</evidence>
<evidence type="ECO:0000259" key="1">
    <source>
        <dbReference type="Pfam" id="PF12728"/>
    </source>
</evidence>
<protein>
    <submittedName>
        <fullName evidence="2">Helix-turn-helix domain-containing protein</fullName>
    </submittedName>
</protein>
<dbReference type="InterPro" id="IPR036388">
    <property type="entry name" value="WH-like_DNA-bd_sf"/>
</dbReference>
<dbReference type="SUPFAM" id="SSF46955">
    <property type="entry name" value="Putative DNA-binding domain"/>
    <property type="match status" value="1"/>
</dbReference>
<organism evidence="2 3">
    <name type="scientific">Caenispirillum bisanense</name>
    <dbReference type="NCBI Taxonomy" id="414052"/>
    <lineage>
        <taxon>Bacteria</taxon>
        <taxon>Pseudomonadati</taxon>
        <taxon>Pseudomonadota</taxon>
        <taxon>Alphaproteobacteria</taxon>
        <taxon>Rhodospirillales</taxon>
        <taxon>Novispirillaceae</taxon>
        <taxon>Caenispirillum</taxon>
    </lineage>
</organism>
<feature type="domain" description="Helix-turn-helix" evidence="1">
    <location>
        <begin position="27"/>
        <end position="76"/>
    </location>
</feature>
<dbReference type="InterPro" id="IPR041657">
    <property type="entry name" value="HTH_17"/>
</dbReference>
<dbReference type="Pfam" id="PF12728">
    <property type="entry name" value="HTH_17"/>
    <property type="match status" value="1"/>
</dbReference>
<name>A0A286GLX8_9PROT</name>
<accession>A0A286GLX8</accession>
<reference evidence="2 3" key="1">
    <citation type="submission" date="2017-09" db="EMBL/GenBank/DDBJ databases">
        <authorList>
            <person name="Ehlers B."/>
            <person name="Leendertz F.H."/>
        </authorList>
    </citation>
    <scope>NUCLEOTIDE SEQUENCE [LARGE SCALE GENOMIC DNA]</scope>
    <source>
        <strain evidence="2 3">USBA 140</strain>
    </source>
</reference>